<dbReference type="Proteomes" id="UP000678393">
    <property type="component" value="Unassembled WGS sequence"/>
</dbReference>
<dbReference type="InterPro" id="IPR036436">
    <property type="entry name" value="Disintegrin_dom_sf"/>
</dbReference>
<reference evidence="1" key="1">
    <citation type="submission" date="2021-04" db="EMBL/GenBank/DDBJ databases">
        <authorList>
            <consortium name="Molecular Ecology Group"/>
        </authorList>
    </citation>
    <scope>NUCLEOTIDE SEQUENCE</scope>
</reference>
<dbReference type="InterPro" id="IPR051489">
    <property type="entry name" value="ADAM_Metalloproteinase"/>
</dbReference>
<dbReference type="Gene3D" id="3.40.390.10">
    <property type="entry name" value="Collagenase (Catalytic Domain)"/>
    <property type="match status" value="1"/>
</dbReference>
<dbReference type="GO" id="GO:0007219">
    <property type="term" value="P:Notch signaling pathway"/>
    <property type="evidence" value="ECO:0007669"/>
    <property type="project" value="TreeGrafter"/>
</dbReference>
<organism evidence="1 2">
    <name type="scientific">Candidula unifasciata</name>
    <dbReference type="NCBI Taxonomy" id="100452"/>
    <lineage>
        <taxon>Eukaryota</taxon>
        <taxon>Metazoa</taxon>
        <taxon>Spiralia</taxon>
        <taxon>Lophotrochozoa</taxon>
        <taxon>Mollusca</taxon>
        <taxon>Gastropoda</taxon>
        <taxon>Heterobranchia</taxon>
        <taxon>Euthyneura</taxon>
        <taxon>Panpulmonata</taxon>
        <taxon>Eupulmonata</taxon>
        <taxon>Stylommatophora</taxon>
        <taxon>Helicina</taxon>
        <taxon>Helicoidea</taxon>
        <taxon>Geomitridae</taxon>
        <taxon>Candidula</taxon>
    </lineage>
</organism>
<name>A0A8S3Z664_9EUPU</name>
<dbReference type="PANTHER" id="PTHR45702">
    <property type="entry name" value="ADAM10/ADAM17 METALLOPEPTIDASE FAMILY MEMBER"/>
    <property type="match status" value="1"/>
</dbReference>
<evidence type="ECO:0000313" key="1">
    <source>
        <dbReference type="EMBL" id="CAG5124933.1"/>
    </source>
</evidence>
<gene>
    <name evidence="1" type="ORF">CUNI_LOCUS10491</name>
</gene>
<proteinExistence type="predicted"/>
<protein>
    <submittedName>
        <fullName evidence="1">Uncharacterized protein</fullName>
    </submittedName>
</protein>
<keyword evidence="2" id="KW-1185">Reference proteome</keyword>
<dbReference type="GO" id="GO:0005886">
    <property type="term" value="C:plasma membrane"/>
    <property type="evidence" value="ECO:0007669"/>
    <property type="project" value="TreeGrafter"/>
</dbReference>
<dbReference type="GO" id="GO:0004222">
    <property type="term" value="F:metalloendopeptidase activity"/>
    <property type="evidence" value="ECO:0007669"/>
    <property type="project" value="TreeGrafter"/>
</dbReference>
<feature type="non-terminal residue" evidence="1">
    <location>
        <position position="1"/>
    </location>
</feature>
<dbReference type="InterPro" id="IPR024079">
    <property type="entry name" value="MetalloPept_cat_dom_sf"/>
</dbReference>
<dbReference type="AlphaFoldDB" id="A0A8S3Z664"/>
<dbReference type="SUPFAM" id="SSF55486">
    <property type="entry name" value="Metalloproteases ('zincins'), catalytic domain"/>
    <property type="match status" value="1"/>
</dbReference>
<dbReference type="GO" id="GO:0006509">
    <property type="term" value="P:membrane protein ectodomain proteolysis"/>
    <property type="evidence" value="ECO:0007669"/>
    <property type="project" value="TreeGrafter"/>
</dbReference>
<sequence>HLFGAEHDQNTTKCAKPEQLGGNFIMDRYSVTGRYPNNLKFSPCSLRAIGLHILEYSCLVPRSYVPFCGNGAVEDEEYCDASSHGMDDMDPCCDKNCKLRGNATC</sequence>
<dbReference type="Gene3D" id="4.10.70.10">
    <property type="entry name" value="Disintegrin domain"/>
    <property type="match status" value="1"/>
</dbReference>
<dbReference type="PANTHER" id="PTHR45702:SF6">
    <property type="entry name" value="DISINTEGRIN AND METALLOPROTEINASE DOMAIN-CONTAINING PROTEIN 17"/>
    <property type="match status" value="1"/>
</dbReference>
<accession>A0A8S3Z664</accession>
<dbReference type="OrthoDB" id="6080395at2759"/>
<evidence type="ECO:0000313" key="2">
    <source>
        <dbReference type="Proteomes" id="UP000678393"/>
    </source>
</evidence>
<dbReference type="EMBL" id="CAJHNH020001913">
    <property type="protein sequence ID" value="CAG5124933.1"/>
    <property type="molecule type" value="Genomic_DNA"/>
</dbReference>
<comment type="caution">
    <text evidence="1">The sequence shown here is derived from an EMBL/GenBank/DDBJ whole genome shotgun (WGS) entry which is preliminary data.</text>
</comment>
<feature type="non-terminal residue" evidence="1">
    <location>
        <position position="105"/>
    </location>
</feature>